<protein>
    <submittedName>
        <fullName evidence="1">Uncharacterized protein</fullName>
    </submittedName>
</protein>
<sequence>MPIIIENEAEITQYVLDLSSLRNIEVVKLEYASALSQPLAVIWAHHALSSIRPQYATLRLMLEYHKDKISTILEEIAEFYHETACSQVDTLLSPPAFASLKAVTLEVSSELVVDSVLSTT</sequence>
<name>A0A2H3JJW1_WOLCO</name>
<evidence type="ECO:0000313" key="1">
    <source>
        <dbReference type="EMBL" id="PCH38038.1"/>
    </source>
</evidence>
<evidence type="ECO:0000313" key="2">
    <source>
        <dbReference type="Proteomes" id="UP000218811"/>
    </source>
</evidence>
<keyword evidence="2" id="KW-1185">Reference proteome</keyword>
<dbReference type="EMBL" id="KB467942">
    <property type="protein sequence ID" value="PCH38038.1"/>
    <property type="molecule type" value="Genomic_DNA"/>
</dbReference>
<gene>
    <name evidence="1" type="ORF">WOLCODRAFT_148995</name>
</gene>
<accession>A0A2H3JJW1</accession>
<reference evidence="1 2" key="1">
    <citation type="journal article" date="2012" name="Science">
        <title>The Paleozoic origin of enzymatic lignin decomposition reconstructed from 31 fungal genomes.</title>
        <authorList>
            <person name="Floudas D."/>
            <person name="Binder M."/>
            <person name="Riley R."/>
            <person name="Barry K."/>
            <person name="Blanchette R.A."/>
            <person name="Henrissat B."/>
            <person name="Martinez A.T."/>
            <person name="Otillar R."/>
            <person name="Spatafora J.W."/>
            <person name="Yadav J.S."/>
            <person name="Aerts A."/>
            <person name="Benoit I."/>
            <person name="Boyd A."/>
            <person name="Carlson A."/>
            <person name="Copeland A."/>
            <person name="Coutinho P.M."/>
            <person name="de Vries R.P."/>
            <person name="Ferreira P."/>
            <person name="Findley K."/>
            <person name="Foster B."/>
            <person name="Gaskell J."/>
            <person name="Glotzer D."/>
            <person name="Gorecki P."/>
            <person name="Heitman J."/>
            <person name="Hesse C."/>
            <person name="Hori C."/>
            <person name="Igarashi K."/>
            <person name="Jurgens J.A."/>
            <person name="Kallen N."/>
            <person name="Kersten P."/>
            <person name="Kohler A."/>
            <person name="Kuees U."/>
            <person name="Kumar T.K.A."/>
            <person name="Kuo A."/>
            <person name="LaButti K."/>
            <person name="Larrondo L.F."/>
            <person name="Lindquist E."/>
            <person name="Ling A."/>
            <person name="Lombard V."/>
            <person name="Lucas S."/>
            <person name="Lundell T."/>
            <person name="Martin R."/>
            <person name="McLaughlin D.J."/>
            <person name="Morgenstern I."/>
            <person name="Morin E."/>
            <person name="Murat C."/>
            <person name="Nagy L.G."/>
            <person name="Nolan M."/>
            <person name="Ohm R.A."/>
            <person name="Patyshakuliyeva A."/>
            <person name="Rokas A."/>
            <person name="Ruiz-Duenas F.J."/>
            <person name="Sabat G."/>
            <person name="Salamov A."/>
            <person name="Samejima M."/>
            <person name="Schmutz J."/>
            <person name="Slot J.C."/>
            <person name="St John F."/>
            <person name="Stenlid J."/>
            <person name="Sun H."/>
            <person name="Sun S."/>
            <person name="Syed K."/>
            <person name="Tsang A."/>
            <person name="Wiebenga A."/>
            <person name="Young D."/>
            <person name="Pisabarro A."/>
            <person name="Eastwood D.C."/>
            <person name="Martin F."/>
            <person name="Cullen D."/>
            <person name="Grigoriev I.V."/>
            <person name="Hibbett D.S."/>
        </authorList>
    </citation>
    <scope>NUCLEOTIDE SEQUENCE [LARGE SCALE GENOMIC DNA]</scope>
    <source>
        <strain evidence="1 2">MD-104</strain>
    </source>
</reference>
<dbReference type="Proteomes" id="UP000218811">
    <property type="component" value="Unassembled WGS sequence"/>
</dbReference>
<proteinExistence type="predicted"/>
<organism evidence="1 2">
    <name type="scientific">Wolfiporia cocos (strain MD-104)</name>
    <name type="common">Brown rot fungus</name>
    <dbReference type="NCBI Taxonomy" id="742152"/>
    <lineage>
        <taxon>Eukaryota</taxon>
        <taxon>Fungi</taxon>
        <taxon>Dikarya</taxon>
        <taxon>Basidiomycota</taxon>
        <taxon>Agaricomycotina</taxon>
        <taxon>Agaricomycetes</taxon>
        <taxon>Polyporales</taxon>
        <taxon>Phaeolaceae</taxon>
        <taxon>Wolfiporia</taxon>
    </lineage>
</organism>
<dbReference type="AlphaFoldDB" id="A0A2H3JJW1"/>